<accession>A0A2N0WIA7</accession>
<dbReference type="EMBL" id="PISJ01000005">
    <property type="protein sequence ID" value="PKF35501.1"/>
    <property type="molecule type" value="Genomic_DNA"/>
</dbReference>
<comment type="caution">
    <text evidence="1">The sequence shown here is derived from an EMBL/GenBank/DDBJ whole genome shotgun (WGS) entry which is preliminary data.</text>
</comment>
<evidence type="ECO:0000313" key="2">
    <source>
        <dbReference type="Proteomes" id="UP000233553"/>
    </source>
</evidence>
<gene>
    <name evidence="1" type="ORF">CW311_04220</name>
</gene>
<dbReference type="AlphaFoldDB" id="A0A2N0WIA7"/>
<protein>
    <submittedName>
        <fullName evidence="1">Uncharacterized protein</fullName>
    </submittedName>
</protein>
<dbReference type="RefSeq" id="WP_101235722.1">
    <property type="nucleotide sequence ID" value="NZ_PISJ01000005.1"/>
</dbReference>
<sequence>MKKLVSKDNQQLNPAMVELVRMGYGLGNTIVSAPTREGIRQNLRSSLAAAKERMRKDVTT</sequence>
<evidence type="ECO:0000313" key="1">
    <source>
        <dbReference type="EMBL" id="PKF35501.1"/>
    </source>
</evidence>
<organism evidence="1 2">
    <name type="scientific">Acinetobacter proteolyticus</name>
    <dbReference type="NCBI Taxonomy" id="1776741"/>
    <lineage>
        <taxon>Bacteria</taxon>
        <taxon>Pseudomonadati</taxon>
        <taxon>Pseudomonadota</taxon>
        <taxon>Gammaproteobacteria</taxon>
        <taxon>Moraxellales</taxon>
        <taxon>Moraxellaceae</taxon>
        <taxon>Acinetobacter</taxon>
    </lineage>
</organism>
<dbReference type="Proteomes" id="UP000233553">
    <property type="component" value="Unassembled WGS sequence"/>
</dbReference>
<name>A0A2N0WIA7_9GAMM</name>
<reference evidence="1 2" key="1">
    <citation type="submission" date="2017-12" db="EMBL/GenBank/DDBJ databases">
        <title>Draft Genome sequences of multiple microbial strains isolated from spacecraft associated surfaces.</title>
        <authorList>
            <person name="Seuylemezian A."/>
            <person name="Vaishampayan P."/>
            <person name="Venkateswaran K."/>
        </authorList>
    </citation>
    <scope>NUCLEOTIDE SEQUENCE [LARGE SCALE GENOMIC DNA]</scope>
    <source>
        <strain evidence="1 2">2P01AA</strain>
    </source>
</reference>
<proteinExistence type="predicted"/>